<dbReference type="AlphaFoldDB" id="A0A8J2PQ15"/>
<dbReference type="OrthoDB" id="1730117at2759"/>
<dbReference type="EMBL" id="CAJVCH010486349">
    <property type="protein sequence ID" value="CAG7820664.1"/>
    <property type="molecule type" value="Genomic_DNA"/>
</dbReference>
<dbReference type="Pfam" id="PF13347">
    <property type="entry name" value="MFS_2"/>
    <property type="match status" value="1"/>
</dbReference>
<feature type="transmembrane region" description="Helical" evidence="2">
    <location>
        <begin position="459"/>
        <end position="479"/>
    </location>
</feature>
<feature type="transmembrane region" description="Helical" evidence="2">
    <location>
        <begin position="136"/>
        <end position="158"/>
    </location>
</feature>
<dbReference type="PANTHER" id="PTHR11328:SF28">
    <property type="entry name" value="MAJOR FACILITATOR SUPERFAMILY DOMAIN-CONTAINING PROTEIN 12"/>
    <property type="match status" value="1"/>
</dbReference>
<keyword evidence="2" id="KW-0812">Transmembrane</keyword>
<name>A0A8J2PQ15_9HEXA</name>
<comment type="similarity">
    <text evidence="1">Belongs to the major facilitator superfamily.</text>
</comment>
<proteinExistence type="inferred from homology"/>
<dbReference type="GO" id="GO:0015293">
    <property type="term" value="F:symporter activity"/>
    <property type="evidence" value="ECO:0007669"/>
    <property type="project" value="InterPro"/>
</dbReference>
<dbReference type="PANTHER" id="PTHR11328">
    <property type="entry name" value="MAJOR FACILITATOR SUPERFAMILY DOMAIN-CONTAINING PROTEIN"/>
    <property type="match status" value="1"/>
</dbReference>
<feature type="transmembrane region" description="Helical" evidence="2">
    <location>
        <begin position="101"/>
        <end position="124"/>
    </location>
</feature>
<evidence type="ECO:0000313" key="4">
    <source>
        <dbReference type="Proteomes" id="UP000708208"/>
    </source>
</evidence>
<feature type="transmembrane region" description="Helical" evidence="2">
    <location>
        <begin position="305"/>
        <end position="328"/>
    </location>
</feature>
<protein>
    <submittedName>
        <fullName evidence="3">Uncharacterized protein</fullName>
    </submittedName>
</protein>
<feature type="non-terminal residue" evidence="3">
    <location>
        <position position="1"/>
    </location>
</feature>
<dbReference type="GO" id="GO:0005886">
    <property type="term" value="C:plasma membrane"/>
    <property type="evidence" value="ECO:0007669"/>
    <property type="project" value="TreeGrafter"/>
</dbReference>
<dbReference type="Proteomes" id="UP000708208">
    <property type="component" value="Unassembled WGS sequence"/>
</dbReference>
<dbReference type="GO" id="GO:0008643">
    <property type="term" value="P:carbohydrate transport"/>
    <property type="evidence" value="ECO:0007669"/>
    <property type="project" value="InterPro"/>
</dbReference>
<evidence type="ECO:0000256" key="2">
    <source>
        <dbReference type="SAM" id="Phobius"/>
    </source>
</evidence>
<organism evidence="3 4">
    <name type="scientific">Allacma fusca</name>
    <dbReference type="NCBI Taxonomy" id="39272"/>
    <lineage>
        <taxon>Eukaryota</taxon>
        <taxon>Metazoa</taxon>
        <taxon>Ecdysozoa</taxon>
        <taxon>Arthropoda</taxon>
        <taxon>Hexapoda</taxon>
        <taxon>Collembola</taxon>
        <taxon>Symphypleona</taxon>
        <taxon>Sminthuridae</taxon>
        <taxon>Allacma</taxon>
    </lineage>
</organism>
<keyword evidence="2" id="KW-1133">Transmembrane helix</keyword>
<dbReference type="InterPro" id="IPR039672">
    <property type="entry name" value="MFS_2"/>
</dbReference>
<reference evidence="3" key="1">
    <citation type="submission" date="2021-06" db="EMBL/GenBank/DDBJ databases">
        <authorList>
            <person name="Hodson N. C."/>
            <person name="Mongue J. A."/>
            <person name="Jaron S. K."/>
        </authorList>
    </citation>
    <scope>NUCLEOTIDE SEQUENCE</scope>
</reference>
<accession>A0A8J2PQ15</accession>
<gene>
    <name evidence="3" type="ORF">AFUS01_LOCUS31044</name>
</gene>
<sequence>AADAIATPLFGLEAKRSIFFCKSYGRCKSWHLLGAVVLTLSFPFVFMVCLGCENTQDYAKIVYYAPFAALSQIGWASTQISHLAIIPKMSPDELVRTEILAIRYAFTVGANITVFLLAYVILGLDEALSPQDSYKFTEIALIGTCIGLAATVIFHMSVEEKSDVAVKRSVAFLNSLPSSDARRHSIYESMQCSTRNTPYGFNYQRQRSTLGKYSEEARTAILHRNVAGGQSGAEGDVSCHLDSGREGGSFGSSHPHTNSVLGHLHHSLQVITQSVQNLRPTNPLSTTWLSLGREKMEVLDWLKMFQFYVVGLIYMATRLSVNVTQVYVPLFLQKSLRLSVGSLATLSFIFGAVLSISGSLLIAFLDWEGDPGFKSYAIYFVGALLGGGGSAMLVTSLSITADLIGSNVESGAFVYGAMSFTDKLSCGIVISLINYAAPCQEDAGSCDSSLEVSYYRDSLATVCGGTSLIGVMAVVILTMKIYIQNRDKFYCEVVSQ</sequence>
<keyword evidence="2" id="KW-0472">Membrane</keyword>
<feature type="transmembrane region" description="Helical" evidence="2">
    <location>
        <begin position="30"/>
        <end position="49"/>
    </location>
</feature>
<feature type="transmembrane region" description="Helical" evidence="2">
    <location>
        <begin position="340"/>
        <end position="365"/>
    </location>
</feature>
<evidence type="ECO:0000313" key="3">
    <source>
        <dbReference type="EMBL" id="CAG7820664.1"/>
    </source>
</evidence>
<feature type="transmembrane region" description="Helical" evidence="2">
    <location>
        <begin position="377"/>
        <end position="399"/>
    </location>
</feature>
<evidence type="ECO:0000256" key="1">
    <source>
        <dbReference type="ARBA" id="ARBA00008335"/>
    </source>
</evidence>
<keyword evidence="4" id="KW-1185">Reference proteome</keyword>
<comment type="caution">
    <text evidence="3">The sequence shown here is derived from an EMBL/GenBank/DDBJ whole genome shotgun (WGS) entry which is preliminary data.</text>
</comment>